<dbReference type="Proteomes" id="UP000810207">
    <property type="component" value="Unassembled WGS sequence"/>
</dbReference>
<evidence type="ECO:0000313" key="1">
    <source>
        <dbReference type="EMBL" id="MBP2249502.1"/>
    </source>
</evidence>
<dbReference type="Pfam" id="PF10978">
    <property type="entry name" value="DUF2785"/>
    <property type="match status" value="1"/>
</dbReference>
<name>A0ABS4S320_PAEXY</name>
<evidence type="ECO:0008006" key="3">
    <source>
        <dbReference type="Google" id="ProtNLM"/>
    </source>
</evidence>
<keyword evidence="2" id="KW-1185">Reference proteome</keyword>
<dbReference type="EMBL" id="JAGIKV010000040">
    <property type="protein sequence ID" value="MBP2249502.1"/>
    <property type="molecule type" value="Genomic_DNA"/>
</dbReference>
<proteinExistence type="predicted"/>
<evidence type="ECO:0000313" key="2">
    <source>
        <dbReference type="Proteomes" id="UP000810207"/>
    </source>
</evidence>
<comment type="caution">
    <text evidence="1">The sequence shown here is derived from an EMBL/GenBank/DDBJ whole genome shotgun (WGS) entry which is preliminary data.</text>
</comment>
<dbReference type="RefSeq" id="WP_211085634.1">
    <property type="nucleotide sequence ID" value="NZ_CBCSLC010000063.1"/>
</dbReference>
<sequence>MDALTLKQKLQHIQSSNHSVDHEEQPYELALHMMNHIGSTDPVLRDELIYVTFATWIGQGVFSEDQLRHVLQLTLDDQHLFYGIGEQETDTVFTRTFSVLLLPPILNVDRQRPFLDKEDIAGIHHRLTTYLELEKDVRGYADNKGWAHAPAHAADAVEDLAQSPYLERTDLLELLHALAVKITESSVVYIHDEDQRIAHAVITILRRNLMEQKDITVWIDSLHQGDKAVNRSLLETSHRNLNVRLFLQTLYIAIRTEEDEPFPAVCSLVLQALERDK</sequence>
<reference evidence="1 2" key="1">
    <citation type="submission" date="2021-03" db="EMBL/GenBank/DDBJ databases">
        <title>Genomic Encyclopedia of Type Strains, Phase IV (KMG-IV): sequencing the most valuable type-strain genomes for metagenomic binning, comparative biology and taxonomic classification.</title>
        <authorList>
            <person name="Goeker M."/>
        </authorList>
    </citation>
    <scope>NUCLEOTIDE SEQUENCE [LARGE SCALE GENOMIC DNA]</scope>
    <source>
        <strain evidence="1 2">DSM 21292</strain>
    </source>
</reference>
<gene>
    <name evidence="1" type="ORF">J2Z28_006199</name>
</gene>
<organism evidence="1 2">
    <name type="scientific">Paenibacillus xylanexedens</name>
    <dbReference type="NCBI Taxonomy" id="528191"/>
    <lineage>
        <taxon>Bacteria</taxon>
        <taxon>Bacillati</taxon>
        <taxon>Bacillota</taxon>
        <taxon>Bacilli</taxon>
        <taxon>Bacillales</taxon>
        <taxon>Paenibacillaceae</taxon>
        <taxon>Paenibacillus</taxon>
    </lineage>
</organism>
<dbReference type="InterPro" id="IPR021247">
    <property type="entry name" value="DUF2785"/>
</dbReference>
<protein>
    <recommendedName>
        <fullName evidence="3">DUF2785 domain-containing protein</fullName>
    </recommendedName>
</protein>
<accession>A0ABS4S320</accession>